<dbReference type="GO" id="GO:0012505">
    <property type="term" value="C:endomembrane system"/>
    <property type="evidence" value="ECO:0007669"/>
    <property type="project" value="UniProtKB-SubCell"/>
</dbReference>
<evidence type="ECO:0000256" key="8">
    <source>
        <dbReference type="ARBA" id="ARBA00023010"/>
    </source>
</evidence>
<evidence type="ECO:0000256" key="9">
    <source>
        <dbReference type="ARBA" id="ARBA00023136"/>
    </source>
</evidence>
<dbReference type="GO" id="GO:0009535">
    <property type="term" value="C:chloroplast thylakoid membrane"/>
    <property type="evidence" value="ECO:0007669"/>
    <property type="project" value="UniProtKB-SubCell"/>
</dbReference>
<dbReference type="FunFam" id="1.10.3370.10:FF:000009">
    <property type="entry name" value="Pretranslocation protein, alpha subunit, putative"/>
    <property type="match status" value="1"/>
</dbReference>
<dbReference type="Pfam" id="PF00344">
    <property type="entry name" value="SecY"/>
    <property type="match status" value="1"/>
</dbReference>
<comment type="caution">
    <text evidence="14">The sequence shown here is derived from an EMBL/GenBank/DDBJ whole genome shotgun (WGS) entry which is preliminary data.</text>
</comment>
<feature type="transmembrane region" description="Helical" evidence="12">
    <location>
        <begin position="118"/>
        <end position="138"/>
    </location>
</feature>
<dbReference type="PROSITE" id="PS00755">
    <property type="entry name" value="SECY_1"/>
    <property type="match status" value="1"/>
</dbReference>
<feature type="transmembrane region" description="Helical" evidence="12">
    <location>
        <begin position="1083"/>
        <end position="1104"/>
    </location>
</feature>
<dbReference type="InterPro" id="IPR030659">
    <property type="entry name" value="SecY_CS"/>
</dbReference>
<name>A0A834YQ98_TETSI</name>
<proteinExistence type="inferred from homology"/>
<keyword evidence="15" id="KW-1185">Reference proteome</keyword>
<evidence type="ECO:0000256" key="5">
    <source>
        <dbReference type="ARBA" id="ARBA00022692"/>
    </source>
</evidence>
<dbReference type="Gene3D" id="1.10.3370.10">
    <property type="entry name" value="SecY subunit domain"/>
    <property type="match status" value="2"/>
</dbReference>
<dbReference type="OrthoDB" id="420669at2759"/>
<feature type="region of interest" description="Disordered" evidence="11">
    <location>
        <begin position="569"/>
        <end position="589"/>
    </location>
</feature>
<feature type="region of interest" description="Disordered" evidence="11">
    <location>
        <begin position="791"/>
        <end position="814"/>
    </location>
</feature>
<sequence length="1384" mass="152626">MGGGFRVLHLVRPFLSFLPEVQSADRKVPFREKVIYTVISLFIFLVCSQLPLYGIHSTTGADPFYWMRVILASNRGTVMELGITPIVTSGLVMQLLAGSKIIEVDNSVREDRALLVDYFILLLRAPSASAIVLVFLLLMVETLVLDHSCGLTDVILIEPRGRGDEIKFVVEAKSFDVQRVELREGLSLKVTEENMRGIRRSLWVPGEAIGWMEKSVQQFSDAKGYCFRKYRGRNCSLVGEKKSNGRGDFITFKAFMGEGGGGSIIIPKGIKNAGWEAFVQALGSSYQQFHSNQRQSVGMHLAHPTRVDSGRVDAAVVYTIGGPQRLDDWEEVTEIISKLLPEEEHVVVFPVEAHRAIFHTKNASQLSVLCRSFSIPVGKSNIVSFRRWWPAANSLSYTGLNKPRWLAVKGIPFHLWIPMVFDKIGAMCEGLLEVHPSTVEQTDLSFAKIKVAGDLNSVPRVISIVFHSISYPLEVLVWEEELCENCQMWPEAMEVRYIRSWVETNGGLPEKIVTRGDSGRVSNSNLNLERAKYQSGTASNRGEYAASTQVVRDKPPTLPTQIVSTSMLADKGKGKGIQKTRKNQVKNRGRNLRRMRWRRKRRMLKSLSSLGGSDDIGSGCVESRLTGEQIDEEDDPGIHRPDHVSSINESWGGSVSAGPKEMGFSKQDGRMGLVHFKPTKTFKDMVFEPGEDSGHSVQSDDPFGLYPLIEKENINKLDSSYPAPISANMGDKEQEQVLMAEGAQAMSPLFSQLQAILHKHRETSPIVEVEQGLVSEVFEVGFGRSFDQPSTRVMTDRVAGASPSIEGQEREDGVTRHKHILTGPIYPKDVPRASDKSKSCESSTVLGSLGDLVKINSATEEEPQIQPAHPNSMETNLLELGLLSLAVVDLGSASGAMRDCDVVSRSSEGGLEHTDARKQGFLHSHLEGVSSQRSLLDSQQKVEVSSLPPLKGRLWGEEEDITEENHTSMPLSEAVVKVYSIPLQDNITECSDRAQGLENERAKSGLEEQHAEYRGVIEAGPMQNGAQKLLGILIAVGEAVAYVLSGMYGSVGQLGVGNAILIIIQLCFAGIIVICLDELLQKGYGLGSGISLFIATNICESIIWKAFSPTTINSGRGAEFEGAIIALFHLLITRSDKVRALREAFYRQNLPNVTNLLATVLIFLIVIYFQGFRVVLPVRSKNARGQQGSYPIKLFYTSNMPIILQSALVSNLYFISQLLYRRYSGNFLVNLLGKWKESEYSGGQFVPVGGIAYYITPPSSLADMAANPFHALFYLVFMLSACALFSKTWIEVSGSSAKDVAKQLKEQQMVMPGHRESNLQKELNRYIPTAAAFGGMCIGALTVLADFMGAIGSGTGILLAVTIIYQYFETFEKERASELGFFGL</sequence>
<evidence type="ECO:0000256" key="11">
    <source>
        <dbReference type="SAM" id="MobiDB-lite"/>
    </source>
</evidence>
<keyword evidence="5 12" id="KW-0812">Transmembrane</keyword>
<keyword evidence="7 12" id="KW-1133">Transmembrane helix</keyword>
<dbReference type="InterPro" id="IPR002208">
    <property type="entry name" value="SecY/SEC61-alpha"/>
</dbReference>
<reference evidence="14 15" key="1">
    <citation type="submission" date="2020-04" db="EMBL/GenBank/DDBJ databases">
        <title>Plant Genome Project.</title>
        <authorList>
            <person name="Zhang R.-G."/>
        </authorList>
    </citation>
    <scope>NUCLEOTIDE SEQUENCE [LARGE SCALE GENOMIC DNA]</scope>
    <source>
        <strain evidence="14">YNK0</strain>
        <tissue evidence="14">Leaf</tissue>
    </source>
</reference>
<organism evidence="14 15">
    <name type="scientific">Tetracentron sinense</name>
    <name type="common">Spur-leaf</name>
    <dbReference type="NCBI Taxonomy" id="13715"/>
    <lineage>
        <taxon>Eukaryota</taxon>
        <taxon>Viridiplantae</taxon>
        <taxon>Streptophyta</taxon>
        <taxon>Embryophyta</taxon>
        <taxon>Tracheophyta</taxon>
        <taxon>Spermatophyta</taxon>
        <taxon>Magnoliopsida</taxon>
        <taxon>Trochodendrales</taxon>
        <taxon>Trochodendraceae</taxon>
        <taxon>Tetracentron</taxon>
    </lineage>
</organism>
<feature type="transmembrane region" description="Helical" evidence="12">
    <location>
        <begin position="33"/>
        <end position="55"/>
    </location>
</feature>
<dbReference type="InterPro" id="IPR023201">
    <property type="entry name" value="SecY_dom_sf"/>
</dbReference>
<evidence type="ECO:0000256" key="12">
    <source>
        <dbReference type="SAM" id="Phobius"/>
    </source>
</evidence>
<feature type="transmembrane region" description="Helical" evidence="12">
    <location>
        <begin position="76"/>
        <end position="98"/>
    </location>
</feature>
<keyword evidence="4" id="KW-0813">Transport</keyword>
<keyword evidence="8" id="KW-0811">Translocation</keyword>
<evidence type="ECO:0000256" key="1">
    <source>
        <dbReference type="ARBA" id="ARBA00004127"/>
    </source>
</evidence>
<evidence type="ECO:0000313" key="15">
    <source>
        <dbReference type="Proteomes" id="UP000655225"/>
    </source>
</evidence>
<dbReference type="EMBL" id="JABCRI010000017">
    <property type="protein sequence ID" value="KAF8391200.1"/>
    <property type="molecule type" value="Genomic_DNA"/>
</dbReference>
<feature type="transmembrane region" description="Helical" evidence="12">
    <location>
        <begin position="1350"/>
        <end position="1368"/>
    </location>
</feature>
<dbReference type="GO" id="GO:0015031">
    <property type="term" value="P:protein transport"/>
    <property type="evidence" value="ECO:0007669"/>
    <property type="project" value="UniProtKB-KW"/>
</dbReference>
<feature type="domain" description="Translocon Sec61/SecY plug" evidence="13">
    <location>
        <begin position="42"/>
        <end position="76"/>
    </location>
</feature>
<evidence type="ECO:0000256" key="4">
    <source>
        <dbReference type="ARBA" id="ARBA00022448"/>
    </source>
</evidence>
<keyword evidence="9 12" id="KW-0472">Membrane</keyword>
<accession>A0A834YQ98</accession>
<dbReference type="Proteomes" id="UP000655225">
    <property type="component" value="Unassembled WGS sequence"/>
</dbReference>
<feature type="transmembrane region" description="Helical" evidence="12">
    <location>
        <begin position="1029"/>
        <end position="1048"/>
    </location>
</feature>
<dbReference type="PANTHER" id="PTHR10906">
    <property type="entry name" value="SECY/SEC61-ALPHA FAMILY MEMBER"/>
    <property type="match status" value="1"/>
</dbReference>
<keyword evidence="6" id="KW-0653">Protein transport</keyword>
<gene>
    <name evidence="14" type="ORF">HHK36_023502</name>
</gene>
<dbReference type="Pfam" id="PF10559">
    <property type="entry name" value="Plug_translocon"/>
    <property type="match status" value="1"/>
</dbReference>
<evidence type="ECO:0000259" key="13">
    <source>
        <dbReference type="Pfam" id="PF10559"/>
    </source>
</evidence>
<evidence type="ECO:0000256" key="2">
    <source>
        <dbReference type="ARBA" id="ARBA00004454"/>
    </source>
</evidence>
<evidence type="ECO:0000256" key="3">
    <source>
        <dbReference type="ARBA" id="ARBA00005751"/>
    </source>
</evidence>
<comment type="subcellular location">
    <subcellularLocation>
        <location evidence="1">Endomembrane system</location>
        <topology evidence="1">Multi-pass membrane protein</topology>
    </subcellularLocation>
    <subcellularLocation>
        <location evidence="2">Plastid</location>
        <location evidence="2">Chloroplast thylakoid membrane</location>
        <topology evidence="2">Multi-pass membrane protein</topology>
    </subcellularLocation>
</comment>
<feature type="transmembrane region" description="Helical" evidence="12">
    <location>
        <begin position="1153"/>
        <end position="1172"/>
    </location>
</feature>
<protein>
    <recommendedName>
        <fullName evidence="13">Translocon Sec61/SecY plug domain-containing protein</fullName>
    </recommendedName>
</protein>
<evidence type="ECO:0000256" key="6">
    <source>
        <dbReference type="ARBA" id="ARBA00022927"/>
    </source>
</evidence>
<dbReference type="InterPro" id="IPR019561">
    <property type="entry name" value="Translocon_Sec61/SecY_plug_dom"/>
</dbReference>
<evidence type="ECO:0000313" key="14">
    <source>
        <dbReference type="EMBL" id="KAF8391200.1"/>
    </source>
</evidence>
<evidence type="ECO:0000256" key="10">
    <source>
        <dbReference type="RuleBase" id="RU004349"/>
    </source>
</evidence>
<dbReference type="NCBIfam" id="TIGR00967">
    <property type="entry name" value="3a0501s007"/>
    <property type="match status" value="1"/>
</dbReference>
<feature type="compositionally biased region" description="Basic residues" evidence="11">
    <location>
        <begin position="574"/>
        <end position="589"/>
    </location>
</feature>
<dbReference type="SUPFAM" id="SSF103491">
    <property type="entry name" value="Preprotein translocase SecY subunit"/>
    <property type="match status" value="2"/>
</dbReference>
<feature type="transmembrane region" description="Helical" evidence="12">
    <location>
        <begin position="1054"/>
        <end position="1076"/>
    </location>
</feature>
<feature type="region of interest" description="Disordered" evidence="11">
    <location>
        <begin position="628"/>
        <end position="660"/>
    </location>
</feature>
<evidence type="ECO:0000256" key="7">
    <source>
        <dbReference type="ARBA" id="ARBA00022989"/>
    </source>
</evidence>
<feature type="transmembrane region" description="Helical" evidence="12">
    <location>
        <begin position="1202"/>
        <end position="1220"/>
    </location>
</feature>
<feature type="transmembrane region" description="Helical" evidence="12">
    <location>
        <begin position="1268"/>
        <end position="1286"/>
    </location>
</feature>
<comment type="similarity">
    <text evidence="3 10">Belongs to the SecY/SEC61-alpha family.</text>
</comment>